<sequence>MSYKTSVKIRLHINDKVALGPGKADLLDAIIQNGSISAAGRAMGMSYKRAWDLVNTMNESFAKPIVLTAKGGSHGGGAEVTELGKQVLHQYRQAQVQAEKAIEQEMNKLSEQLKL</sequence>
<gene>
    <name evidence="1" type="primary">mopA_2</name>
    <name evidence="1" type="ORF">A9E74_01711</name>
</gene>
<name>A0A1E3GR65_9GAMM</name>
<evidence type="ECO:0000313" key="2">
    <source>
        <dbReference type="Proteomes" id="UP000094379"/>
    </source>
</evidence>
<dbReference type="PANTHER" id="PTHR30432:SF1">
    <property type="entry name" value="DNA-BINDING TRANSCRIPTIONAL DUAL REGULATOR MODE"/>
    <property type="match status" value="1"/>
</dbReference>
<dbReference type="STRING" id="291169.A9E74_01711"/>
<dbReference type="PANTHER" id="PTHR30432">
    <property type="entry name" value="TRANSCRIPTIONAL REGULATOR MODE"/>
    <property type="match status" value="1"/>
</dbReference>
<dbReference type="PATRIC" id="fig|291169.3.peg.1721"/>
<dbReference type="InterPro" id="IPR051815">
    <property type="entry name" value="Molybdate_resp_trans_reg"/>
</dbReference>
<proteinExistence type="predicted"/>
<dbReference type="Proteomes" id="UP000094379">
    <property type="component" value="Unassembled WGS sequence"/>
</dbReference>
<dbReference type="InterPro" id="IPR036388">
    <property type="entry name" value="WH-like_DNA-bd_sf"/>
</dbReference>
<organism evidence="1 2">
    <name type="scientific">Methylophaga muralis</name>
    <dbReference type="NCBI Taxonomy" id="291169"/>
    <lineage>
        <taxon>Bacteria</taxon>
        <taxon>Pseudomonadati</taxon>
        <taxon>Pseudomonadota</taxon>
        <taxon>Gammaproteobacteria</taxon>
        <taxon>Thiotrichales</taxon>
        <taxon>Piscirickettsiaceae</taxon>
        <taxon>Methylophaga</taxon>
    </lineage>
</organism>
<accession>A0A1E3GR65</accession>
<reference evidence="1 2" key="1">
    <citation type="submission" date="2016-07" db="EMBL/GenBank/DDBJ databases">
        <title>Draft Genome Sequence of Methylophaga muralis Bur 1.</title>
        <authorList>
            <person name="Vasilenko O.V."/>
            <person name="Doronina N.V."/>
            <person name="Shmareva M.N."/>
            <person name="Tarlachkov S.V."/>
            <person name="Mustakhimov I."/>
            <person name="Trotsenko Y.A."/>
        </authorList>
    </citation>
    <scope>NUCLEOTIDE SEQUENCE [LARGE SCALE GENOMIC DNA]</scope>
    <source>
        <strain evidence="1 2">Bur 1</strain>
    </source>
</reference>
<dbReference type="SUPFAM" id="SSF46785">
    <property type="entry name" value="Winged helix' DNA-binding domain"/>
    <property type="match status" value="1"/>
</dbReference>
<dbReference type="EMBL" id="MCRI01000017">
    <property type="protein sequence ID" value="ODN66542.1"/>
    <property type="molecule type" value="Genomic_DNA"/>
</dbReference>
<keyword evidence="2" id="KW-1185">Reference proteome</keyword>
<evidence type="ECO:0000313" key="1">
    <source>
        <dbReference type="EMBL" id="ODN66542.1"/>
    </source>
</evidence>
<dbReference type="AlphaFoldDB" id="A0A1E3GR65"/>
<protein>
    <submittedName>
        <fullName evidence="1">Molybdenum-pterin-binding protein MopA</fullName>
    </submittedName>
</protein>
<dbReference type="RefSeq" id="WP_069296158.1">
    <property type="nucleotide sequence ID" value="NZ_MCRI01000017.1"/>
</dbReference>
<comment type="caution">
    <text evidence="1">The sequence shown here is derived from an EMBL/GenBank/DDBJ whole genome shotgun (WGS) entry which is preliminary data.</text>
</comment>
<dbReference type="InterPro" id="IPR036390">
    <property type="entry name" value="WH_DNA-bd_sf"/>
</dbReference>
<dbReference type="Gene3D" id="1.10.10.10">
    <property type="entry name" value="Winged helix-like DNA-binding domain superfamily/Winged helix DNA-binding domain"/>
    <property type="match status" value="1"/>
</dbReference>